<evidence type="ECO:0000256" key="6">
    <source>
        <dbReference type="ARBA" id="ARBA00022692"/>
    </source>
</evidence>
<dbReference type="InterPro" id="IPR003838">
    <property type="entry name" value="ABC3_permease_C"/>
</dbReference>
<keyword evidence="8 10" id="KW-0472">Membrane</keyword>
<dbReference type="PANTHER" id="PTHR47755">
    <property type="entry name" value="CELL DIVISION PROTEIN FTSX"/>
    <property type="match status" value="1"/>
</dbReference>
<proteinExistence type="inferred from homology"/>
<feature type="transmembrane region" description="Helical" evidence="11">
    <location>
        <begin position="250"/>
        <end position="271"/>
    </location>
</feature>
<dbReference type="InterPro" id="IPR040690">
    <property type="entry name" value="FtsX_ECD"/>
</dbReference>
<evidence type="ECO:0000256" key="10">
    <source>
        <dbReference type="PIRNR" id="PIRNR003097"/>
    </source>
</evidence>
<evidence type="ECO:0000256" key="5">
    <source>
        <dbReference type="ARBA" id="ARBA00022618"/>
    </source>
</evidence>
<comment type="caution">
    <text evidence="14">The sequence shown here is derived from an EMBL/GenBank/DDBJ whole genome shotgun (WGS) entry which is preliminary data.</text>
</comment>
<dbReference type="GO" id="GO:0005886">
    <property type="term" value="C:plasma membrane"/>
    <property type="evidence" value="ECO:0007669"/>
    <property type="project" value="UniProtKB-SubCell"/>
</dbReference>
<dbReference type="STRING" id="2518989.IMCC3088_2186"/>
<dbReference type="PIRSF" id="PIRSF003097">
    <property type="entry name" value="FtsX"/>
    <property type="match status" value="1"/>
</dbReference>
<evidence type="ECO:0000259" key="12">
    <source>
        <dbReference type="Pfam" id="PF02687"/>
    </source>
</evidence>
<evidence type="ECO:0000256" key="3">
    <source>
        <dbReference type="ARBA" id="ARBA00021907"/>
    </source>
</evidence>
<keyword evidence="15" id="KW-1185">Reference proteome</keyword>
<keyword evidence="4 10" id="KW-1003">Cell membrane</keyword>
<feature type="transmembrane region" description="Helical" evidence="11">
    <location>
        <begin position="197"/>
        <end position="217"/>
    </location>
</feature>
<evidence type="ECO:0000259" key="13">
    <source>
        <dbReference type="Pfam" id="PF18075"/>
    </source>
</evidence>
<reference evidence="14 15" key="1">
    <citation type="journal article" date="2011" name="J. Bacteriol.">
        <title>Genome sequence of strain IMCC3088, a proteorhodopsin-containing marine bacterium belonging to the OM60/NOR5 clade.</title>
        <authorList>
            <person name="Jang Y."/>
            <person name="Oh H.M."/>
            <person name="Kang I."/>
            <person name="Lee K."/>
            <person name="Yang S.J."/>
            <person name="Cho J.C."/>
        </authorList>
    </citation>
    <scope>NUCLEOTIDE SEQUENCE [LARGE SCALE GENOMIC DNA]</scope>
    <source>
        <strain evidence="14 15">IMCC3088</strain>
    </source>
</reference>
<dbReference type="Pfam" id="PF18075">
    <property type="entry name" value="FtsX_ECD"/>
    <property type="match status" value="1"/>
</dbReference>
<sequence>MVVVSKSGRKAVQPVTKVPFARRVATWRGHHRLARHDTLERLGRHWVSTLLTALVMGVVLSLPAALSMGVLTLDAALAEVDRGDSITVMTHDAVSLEQVSALSQELASLALVESVSVVSKEQALEELSQWLGLSPEVLASLGNPLPHSISLTLISTQPAALQALAEQLASNPMVADVLLDMEWLSRLQSIALFGERLMWAFVAIALLACLLIIGNTVRLAVESRRQEILVTKLVGANNAYVMRPFLYTGFAYGAAGGLVALLITYSVKYWLGAPIDALATSYQAPYFALRFPLSLAFALLVVAIVLGMIGAWVSARRQLKLIEPR</sequence>
<feature type="domain" description="FtsX extracellular" evidence="13">
    <location>
        <begin position="86"/>
        <end position="177"/>
    </location>
</feature>
<evidence type="ECO:0000256" key="11">
    <source>
        <dbReference type="SAM" id="Phobius"/>
    </source>
</evidence>
<evidence type="ECO:0000256" key="9">
    <source>
        <dbReference type="ARBA" id="ARBA00023306"/>
    </source>
</evidence>
<organism evidence="14 15">
    <name type="scientific">Aequoribacter fuscus</name>
    <dbReference type="NCBI Taxonomy" id="2518989"/>
    <lineage>
        <taxon>Bacteria</taxon>
        <taxon>Pseudomonadati</taxon>
        <taxon>Pseudomonadota</taxon>
        <taxon>Gammaproteobacteria</taxon>
        <taxon>Cellvibrionales</taxon>
        <taxon>Halieaceae</taxon>
        <taxon>Aequoribacter</taxon>
    </lineage>
</organism>
<keyword evidence="7 11" id="KW-1133">Transmembrane helix</keyword>
<evidence type="ECO:0000256" key="2">
    <source>
        <dbReference type="ARBA" id="ARBA00007379"/>
    </source>
</evidence>
<dbReference type="Gene3D" id="3.30.70.3040">
    <property type="match status" value="1"/>
</dbReference>
<evidence type="ECO:0000313" key="14">
    <source>
        <dbReference type="EMBL" id="EGG29106.1"/>
    </source>
</evidence>
<keyword evidence="6 11" id="KW-0812">Transmembrane</keyword>
<protein>
    <recommendedName>
        <fullName evidence="3 10">Cell division protein FtsX</fullName>
    </recommendedName>
</protein>
<evidence type="ECO:0000256" key="4">
    <source>
        <dbReference type="ARBA" id="ARBA00022475"/>
    </source>
</evidence>
<keyword evidence="9 10" id="KW-0131">Cell cycle</keyword>
<comment type="function">
    <text evidence="10">Part of the ABC transporter FtsEX involved in cellular division.</text>
</comment>
<evidence type="ECO:0000313" key="15">
    <source>
        <dbReference type="Proteomes" id="UP000005615"/>
    </source>
</evidence>
<dbReference type="GO" id="GO:0032153">
    <property type="term" value="C:cell division site"/>
    <property type="evidence" value="ECO:0007669"/>
    <property type="project" value="TreeGrafter"/>
</dbReference>
<comment type="subcellular location">
    <subcellularLocation>
        <location evidence="10">Cell inner membrane</location>
    </subcellularLocation>
    <subcellularLocation>
        <location evidence="1">Cell membrane</location>
        <topology evidence="1">Multi-pass membrane protein</topology>
    </subcellularLocation>
</comment>
<feature type="transmembrane region" description="Helical" evidence="11">
    <location>
        <begin position="45"/>
        <end position="66"/>
    </location>
</feature>
<comment type="similarity">
    <text evidence="2 10">Belongs to the ABC-4 integral membrane protein family. FtsX subfamily.</text>
</comment>
<evidence type="ECO:0000256" key="1">
    <source>
        <dbReference type="ARBA" id="ARBA00004651"/>
    </source>
</evidence>
<dbReference type="eggNOG" id="COG2177">
    <property type="taxonomic scope" value="Bacteria"/>
</dbReference>
<dbReference type="PANTHER" id="PTHR47755:SF1">
    <property type="entry name" value="CELL DIVISION PROTEIN FTSX"/>
    <property type="match status" value="1"/>
</dbReference>
<dbReference type="Pfam" id="PF02687">
    <property type="entry name" value="FtsX"/>
    <property type="match status" value="1"/>
</dbReference>
<feature type="domain" description="ABC3 transporter permease C-terminal" evidence="12">
    <location>
        <begin position="200"/>
        <end position="320"/>
    </location>
</feature>
<keyword evidence="10" id="KW-0997">Cell inner membrane</keyword>
<evidence type="ECO:0000256" key="7">
    <source>
        <dbReference type="ARBA" id="ARBA00022989"/>
    </source>
</evidence>
<keyword evidence="5 10" id="KW-0132">Cell division</keyword>
<dbReference type="Proteomes" id="UP000005615">
    <property type="component" value="Unassembled WGS sequence"/>
</dbReference>
<dbReference type="GO" id="GO:0051301">
    <property type="term" value="P:cell division"/>
    <property type="evidence" value="ECO:0007669"/>
    <property type="project" value="UniProtKB-KW"/>
</dbReference>
<dbReference type="AlphaFoldDB" id="F3L3J4"/>
<name>F3L3J4_9GAMM</name>
<dbReference type="EMBL" id="AEIG01000064">
    <property type="protein sequence ID" value="EGG29106.1"/>
    <property type="molecule type" value="Genomic_DNA"/>
</dbReference>
<gene>
    <name evidence="14" type="ORF">IMCC3088_2186</name>
</gene>
<evidence type="ECO:0000256" key="8">
    <source>
        <dbReference type="ARBA" id="ARBA00023136"/>
    </source>
</evidence>
<feature type="transmembrane region" description="Helical" evidence="11">
    <location>
        <begin position="291"/>
        <end position="315"/>
    </location>
</feature>
<dbReference type="InterPro" id="IPR004513">
    <property type="entry name" value="FtsX"/>
</dbReference>
<accession>F3L3J4</accession>